<name>A0A6P6SPY8_COFAR</name>
<feature type="domain" description="Calmodulin-binding" evidence="2">
    <location>
        <begin position="664"/>
        <end position="778"/>
    </location>
</feature>
<dbReference type="InterPro" id="IPR012417">
    <property type="entry name" value="CaM-bd_dom_pln"/>
</dbReference>
<dbReference type="OrthoDB" id="1096728at2759"/>
<feature type="region of interest" description="Disordered" evidence="1">
    <location>
        <begin position="1"/>
        <end position="87"/>
    </location>
</feature>
<dbReference type="InterPro" id="IPR044681">
    <property type="entry name" value="PICBP-like"/>
</dbReference>
<feature type="compositionally biased region" description="Basic and acidic residues" evidence="1">
    <location>
        <begin position="143"/>
        <end position="158"/>
    </location>
</feature>
<feature type="region of interest" description="Disordered" evidence="1">
    <location>
        <begin position="1087"/>
        <end position="1137"/>
    </location>
</feature>
<evidence type="ECO:0000256" key="1">
    <source>
        <dbReference type="SAM" id="MobiDB-lite"/>
    </source>
</evidence>
<organism evidence="3 4">
    <name type="scientific">Coffea arabica</name>
    <name type="common">Arabian coffee</name>
    <dbReference type="NCBI Taxonomy" id="13443"/>
    <lineage>
        <taxon>Eukaryota</taxon>
        <taxon>Viridiplantae</taxon>
        <taxon>Streptophyta</taxon>
        <taxon>Embryophyta</taxon>
        <taxon>Tracheophyta</taxon>
        <taxon>Spermatophyta</taxon>
        <taxon>Magnoliopsida</taxon>
        <taxon>eudicotyledons</taxon>
        <taxon>Gunneridae</taxon>
        <taxon>Pentapetalae</taxon>
        <taxon>asterids</taxon>
        <taxon>lamiids</taxon>
        <taxon>Gentianales</taxon>
        <taxon>Rubiaceae</taxon>
        <taxon>Ixoroideae</taxon>
        <taxon>Gardenieae complex</taxon>
        <taxon>Bertiereae - Coffeeae clade</taxon>
        <taxon>Coffeeae</taxon>
        <taxon>Coffea</taxon>
    </lineage>
</organism>
<feature type="region of interest" description="Disordered" evidence="1">
    <location>
        <begin position="1008"/>
        <end position="1034"/>
    </location>
</feature>
<dbReference type="RefSeq" id="XP_027067905.1">
    <property type="nucleotide sequence ID" value="XM_027212104.2"/>
</dbReference>
<feature type="compositionally biased region" description="Polar residues" evidence="1">
    <location>
        <begin position="280"/>
        <end position="292"/>
    </location>
</feature>
<evidence type="ECO:0000313" key="4">
    <source>
        <dbReference type="RefSeq" id="XP_027067905.1"/>
    </source>
</evidence>
<gene>
    <name evidence="4" type="primary">LOC113693572</name>
</gene>
<dbReference type="PANTHER" id="PTHR33923:SF3">
    <property type="entry name" value="CALMODULIN BINDING PROTEIN PICBP"/>
    <property type="match status" value="1"/>
</dbReference>
<protein>
    <recommendedName>
        <fullName evidence="2">Calmodulin-binding domain-containing protein</fullName>
    </recommendedName>
</protein>
<dbReference type="Proteomes" id="UP001652660">
    <property type="component" value="Chromosome 6c"/>
</dbReference>
<feature type="compositionally biased region" description="Basic and acidic residues" evidence="1">
    <location>
        <begin position="1087"/>
        <end position="1099"/>
    </location>
</feature>
<evidence type="ECO:0000259" key="2">
    <source>
        <dbReference type="SMART" id="SM01054"/>
    </source>
</evidence>
<dbReference type="PANTHER" id="PTHR33923">
    <property type="entry name" value="CALMODULIN-BINDING PROTEIN-RELATED"/>
    <property type="match status" value="1"/>
</dbReference>
<dbReference type="SMART" id="SM01054">
    <property type="entry name" value="CaM_binding"/>
    <property type="match status" value="2"/>
</dbReference>
<accession>A0A6P6SPY8</accession>
<feature type="region of interest" description="Disordered" evidence="1">
    <location>
        <begin position="920"/>
        <end position="943"/>
    </location>
</feature>
<feature type="region of interest" description="Disordered" evidence="1">
    <location>
        <begin position="611"/>
        <end position="686"/>
    </location>
</feature>
<dbReference type="GeneID" id="113693572"/>
<feature type="region of interest" description="Disordered" evidence="1">
    <location>
        <begin position="260"/>
        <end position="316"/>
    </location>
</feature>
<feature type="compositionally biased region" description="Polar residues" evidence="1">
    <location>
        <begin position="1100"/>
        <end position="1111"/>
    </location>
</feature>
<feature type="compositionally biased region" description="Basic and acidic residues" evidence="1">
    <location>
        <begin position="780"/>
        <end position="810"/>
    </location>
</feature>
<evidence type="ECO:0000313" key="3">
    <source>
        <dbReference type="Proteomes" id="UP001652660"/>
    </source>
</evidence>
<feature type="compositionally biased region" description="Low complexity" evidence="1">
    <location>
        <begin position="35"/>
        <end position="48"/>
    </location>
</feature>
<dbReference type="GO" id="GO:0005516">
    <property type="term" value="F:calmodulin binding"/>
    <property type="evidence" value="ECO:0007669"/>
    <property type="project" value="InterPro"/>
</dbReference>
<proteinExistence type="predicted"/>
<feature type="compositionally biased region" description="Basic and acidic residues" evidence="1">
    <location>
        <begin position="1112"/>
        <end position="1121"/>
    </location>
</feature>
<feature type="compositionally biased region" description="Polar residues" evidence="1">
    <location>
        <begin position="1"/>
        <end position="12"/>
    </location>
</feature>
<feature type="compositionally biased region" description="Polar residues" evidence="1">
    <location>
        <begin position="123"/>
        <end position="141"/>
    </location>
</feature>
<feature type="region of interest" description="Disordered" evidence="1">
    <location>
        <begin position="529"/>
        <end position="576"/>
    </location>
</feature>
<dbReference type="Pfam" id="PF07839">
    <property type="entry name" value="CaM_binding"/>
    <property type="match status" value="2"/>
</dbReference>
<feature type="compositionally biased region" description="Basic and acidic residues" evidence="1">
    <location>
        <begin position="637"/>
        <end position="647"/>
    </location>
</feature>
<feature type="region of interest" description="Disordered" evidence="1">
    <location>
        <begin position="463"/>
        <end position="510"/>
    </location>
</feature>
<feature type="region of interest" description="Disordered" evidence="1">
    <location>
        <begin position="332"/>
        <end position="358"/>
    </location>
</feature>
<feature type="compositionally biased region" description="Basic and acidic residues" evidence="1">
    <location>
        <begin position="541"/>
        <end position="561"/>
    </location>
</feature>
<feature type="region of interest" description="Disordered" evidence="1">
    <location>
        <begin position="393"/>
        <end position="414"/>
    </location>
</feature>
<feature type="compositionally biased region" description="Basic and acidic residues" evidence="1">
    <location>
        <begin position="13"/>
        <end position="23"/>
    </location>
</feature>
<feature type="region of interest" description="Disordered" evidence="1">
    <location>
        <begin position="123"/>
        <end position="171"/>
    </location>
</feature>
<sequence>MAAEPTFSQNLDSRNRGGTEPKRKLWRKRSIRLARGSYLRQSSKSSRSQFEWLPVDESRETSSRRQPSLVALSDSSPNYVKEGSQYDDVNSVVSSSCGCGWSDRVAYPSITMSDDAAVPRHQCSSEVSDASPLSLNSTRYQASHHDSESSYDSSEHSKSPHYTPLKTNYSGQKSLQTLTKSSSKKAVKVLFKKSSFKSKRRTPPKHSHILEDLSVERATCSSTIKDSRFPEHVELEPGQTESERISFVKVCPYHHCSLNGHCHEPEPPIPKKPFLRRKSQSSIPQRSASPSTGKKGSGEKKKGAKKQPRAQFLKGANAAVEDSNLIEIALSGTSHPEKGNQESLEKLQNSSTQEEDVPETYFELKEWSSGSYQERKEEDKWNNLALGVVSEEGHETTTSKAGREHNNVTLDGDNNNFSRTSLLKYTGMPHDQVSISGDCDSDSKSSENNASCNITRNLFSSKINEETSRNQGPTRVVVSKSAPAGDSEGKEQVSTIGSEPAVSSGVHKGQIGKGRKMSMWHLIHKHMVSGLDGDGGTRPLHGADEGRKVEEADKDTAKKSSDVSSDFSDSDVRTYNQDEENQDIEIRKLYAVKLVREAIEKILLPEVQDQLSENQSVTSDIAEDQELSERNQQGPDEGCHSQNHTESKNIPADRVPQDQVDDSTSQQEIKKSEANLGKKSDKKSPSNWSNLKKWILLQRFTKELEKVRKLNLRKPRQLQLETDSGAEKISLRRQTADDKKRTEEWMLDYALQQVVSQLAPTQKRKVSLLVKAFETVVPPQEERNIQARDDATSRRDGSGNSSDHVEHFETNNHQLPVVDDADFSTDTYLKSDNLKSSSPNDAPLNESQRDINVEEFSSLKSEVFAGGFEFKSTNEKKDNLSGLADERSYSIQSETWDVDRKSIATENILPAADEYTADSFRAPELENNSNTEPENVDSRGLHNDTTIRPISLVVPKFPPLDSASNYTENGAGQSQLDKQNYLSMWHSVCQHVVSSVANKVGIELLGEEDEEAEGASKASGIETPASRKGTPKGIHGMAKEIDVASYHRAEFSRNQVLKLVKEAIQEILSPEIQDDSSDTLSVSSEIIPDKELSNKDSSEGAKQSSTGLTEQNAREIDRSEEGISLDGGKGSNNNANTEEDCRIAESLEKSKSDLPKAKNWSKLKRLMLLKRSIKAMEKARNLKLKPPQQLPLPSDVEPEKVDLRHQMMDERRKAEQWMLDYAVQHIVTKLTPARKKRVAMLVEAFEAVVPLPDT</sequence>
<keyword evidence="3" id="KW-1185">Reference proteome</keyword>
<reference evidence="4" key="2">
    <citation type="submission" date="2025-08" db="UniProtKB">
        <authorList>
            <consortium name="RefSeq"/>
        </authorList>
    </citation>
    <scope>IDENTIFICATION</scope>
    <source>
        <tissue evidence="4">Leaves</tissue>
    </source>
</reference>
<dbReference type="AlphaFoldDB" id="A0A6P6SPY8"/>
<reference evidence="3" key="1">
    <citation type="journal article" date="2025" name="Foods">
        <title>Unveiling the Microbial Signatures of Arabica Coffee Cherries: Insights into Ripeness Specific Diversity, Functional Traits, and Implications for Quality and Safety.</title>
        <authorList>
            <consortium name="RefSeq"/>
            <person name="Tenea G.N."/>
            <person name="Cifuentes V."/>
            <person name="Reyes P."/>
            <person name="Cevallos-Vallejos M."/>
        </authorList>
    </citation>
    <scope>NUCLEOTIDE SEQUENCE [LARGE SCALE GENOMIC DNA]</scope>
</reference>
<feature type="compositionally biased region" description="Basic and acidic residues" evidence="1">
    <location>
        <begin position="393"/>
        <end position="406"/>
    </location>
</feature>
<feature type="domain" description="Calmodulin-binding" evidence="2">
    <location>
        <begin position="1132"/>
        <end position="1250"/>
    </location>
</feature>
<feature type="compositionally biased region" description="Basic and acidic residues" evidence="1">
    <location>
        <begin position="668"/>
        <end position="684"/>
    </location>
</feature>
<feature type="region of interest" description="Disordered" evidence="1">
    <location>
        <begin position="780"/>
        <end position="819"/>
    </location>
</feature>
<feature type="compositionally biased region" description="Basic and acidic residues" evidence="1">
    <location>
        <begin position="335"/>
        <end position="345"/>
    </location>
</feature>